<organism evidence="1 2">
    <name type="scientific">Melia azedarach</name>
    <name type="common">Chinaberry tree</name>
    <dbReference type="NCBI Taxonomy" id="155640"/>
    <lineage>
        <taxon>Eukaryota</taxon>
        <taxon>Viridiplantae</taxon>
        <taxon>Streptophyta</taxon>
        <taxon>Embryophyta</taxon>
        <taxon>Tracheophyta</taxon>
        <taxon>Spermatophyta</taxon>
        <taxon>Magnoliopsida</taxon>
        <taxon>eudicotyledons</taxon>
        <taxon>Gunneridae</taxon>
        <taxon>Pentapetalae</taxon>
        <taxon>rosids</taxon>
        <taxon>malvids</taxon>
        <taxon>Sapindales</taxon>
        <taxon>Meliaceae</taxon>
        <taxon>Melia</taxon>
    </lineage>
</organism>
<accession>A0ACC1XLU6</accession>
<protein>
    <submittedName>
        <fullName evidence="1">Nipped-B-like protein</fullName>
    </submittedName>
</protein>
<reference evidence="1 2" key="1">
    <citation type="journal article" date="2023" name="Science">
        <title>Complex scaffold remodeling in plant triterpene biosynthesis.</title>
        <authorList>
            <person name="De La Pena R."/>
            <person name="Hodgson H."/>
            <person name="Liu J.C."/>
            <person name="Stephenson M.J."/>
            <person name="Martin A.C."/>
            <person name="Owen C."/>
            <person name="Harkess A."/>
            <person name="Leebens-Mack J."/>
            <person name="Jimenez L.E."/>
            <person name="Osbourn A."/>
            <person name="Sattely E.S."/>
        </authorList>
    </citation>
    <scope>NUCLEOTIDE SEQUENCE [LARGE SCALE GENOMIC DNA]</scope>
    <source>
        <strain evidence="2">cv. JPN11</strain>
        <tissue evidence="1">Leaf</tissue>
    </source>
</reference>
<comment type="caution">
    <text evidence="1">The sequence shown here is derived from an EMBL/GenBank/DDBJ whole genome shotgun (WGS) entry which is preliminary data.</text>
</comment>
<proteinExistence type="predicted"/>
<gene>
    <name evidence="1" type="ORF">OWV82_014230</name>
</gene>
<dbReference type="EMBL" id="CM051401">
    <property type="protein sequence ID" value="KAJ4711887.1"/>
    <property type="molecule type" value="Genomic_DNA"/>
</dbReference>
<name>A0ACC1XLU6_MELAZ</name>
<keyword evidence="2" id="KW-1185">Reference proteome</keyword>
<dbReference type="Proteomes" id="UP001164539">
    <property type="component" value="Chromosome 8"/>
</dbReference>
<evidence type="ECO:0000313" key="1">
    <source>
        <dbReference type="EMBL" id="KAJ4711887.1"/>
    </source>
</evidence>
<sequence length="135" mass="15041">MLSSLTSLFNYKESSCQRVEKQMEPKVTNFVYRDNLSKKPSANKPKKKVRFSAEEKSTEGRIHAIGSVQENREAIRVKVRMTKEEAARLLSKCKDGGVLGFKDVAKELVQIPANRVSVVSSGTTRGGLKSIPEEL</sequence>
<evidence type="ECO:0000313" key="2">
    <source>
        <dbReference type="Proteomes" id="UP001164539"/>
    </source>
</evidence>